<feature type="transmembrane region" description="Helical" evidence="5">
    <location>
        <begin position="12"/>
        <end position="43"/>
    </location>
</feature>
<gene>
    <name evidence="6" type="primary">ecfT_1</name>
    <name evidence="6" type="ORF">TICRE_17100</name>
</gene>
<keyword evidence="2 5" id="KW-0812">Transmembrane</keyword>
<feature type="transmembrane region" description="Helical" evidence="5">
    <location>
        <begin position="94"/>
        <end position="111"/>
    </location>
</feature>
<proteinExistence type="predicted"/>
<feature type="transmembrane region" description="Helical" evidence="5">
    <location>
        <begin position="258"/>
        <end position="279"/>
    </location>
</feature>
<dbReference type="AlphaFoldDB" id="A0A1U7M4T3"/>
<name>A0A1U7M4T3_TISCR</name>
<accession>A0A1U7M4T3</accession>
<dbReference type="EMBL" id="LTDM01000032">
    <property type="protein sequence ID" value="OLS02323.1"/>
    <property type="molecule type" value="Genomic_DNA"/>
</dbReference>
<evidence type="ECO:0000313" key="7">
    <source>
        <dbReference type="Proteomes" id="UP000186112"/>
    </source>
</evidence>
<feature type="transmembrane region" description="Helical" evidence="5">
    <location>
        <begin position="55"/>
        <end position="73"/>
    </location>
</feature>
<keyword evidence="4 5" id="KW-0472">Membrane</keyword>
<dbReference type="RefSeq" id="WP_075727085.1">
    <property type="nucleotide sequence ID" value="NZ_LTDM01000032.1"/>
</dbReference>
<organism evidence="6 7">
    <name type="scientific">Tissierella creatinophila DSM 6911</name>
    <dbReference type="NCBI Taxonomy" id="1123403"/>
    <lineage>
        <taxon>Bacteria</taxon>
        <taxon>Bacillati</taxon>
        <taxon>Bacillota</taxon>
        <taxon>Tissierellia</taxon>
        <taxon>Tissierellales</taxon>
        <taxon>Tissierellaceae</taxon>
        <taxon>Tissierella</taxon>
    </lineage>
</organism>
<reference evidence="6 7" key="1">
    <citation type="submission" date="2016-02" db="EMBL/GenBank/DDBJ databases">
        <title>Genome sequence of Tissierella creatinophila DSM 6911.</title>
        <authorList>
            <person name="Poehlein A."/>
            <person name="Daniel R."/>
        </authorList>
    </citation>
    <scope>NUCLEOTIDE SEQUENCE [LARGE SCALE GENOMIC DNA]</scope>
    <source>
        <strain evidence="6 7">DSM 6911</strain>
    </source>
</reference>
<keyword evidence="3 5" id="KW-1133">Transmembrane helix</keyword>
<evidence type="ECO:0000256" key="5">
    <source>
        <dbReference type="SAM" id="Phobius"/>
    </source>
</evidence>
<dbReference type="Proteomes" id="UP000186112">
    <property type="component" value="Unassembled WGS sequence"/>
</dbReference>
<dbReference type="Pfam" id="PF02361">
    <property type="entry name" value="CbiQ"/>
    <property type="match status" value="1"/>
</dbReference>
<feature type="transmembrane region" description="Helical" evidence="5">
    <location>
        <begin position="223"/>
        <end position="246"/>
    </location>
</feature>
<comment type="subcellular location">
    <subcellularLocation>
        <location evidence="1">Membrane</location>
        <topology evidence="1">Multi-pass membrane protein</topology>
    </subcellularLocation>
</comment>
<dbReference type="GO" id="GO:0005886">
    <property type="term" value="C:plasma membrane"/>
    <property type="evidence" value="ECO:0007669"/>
    <property type="project" value="UniProtKB-ARBA"/>
</dbReference>
<evidence type="ECO:0000256" key="4">
    <source>
        <dbReference type="ARBA" id="ARBA00023136"/>
    </source>
</evidence>
<evidence type="ECO:0000313" key="6">
    <source>
        <dbReference type="EMBL" id="OLS02323.1"/>
    </source>
</evidence>
<keyword evidence="7" id="KW-1185">Reference proteome</keyword>
<comment type="caution">
    <text evidence="6">The sequence shown here is derived from an EMBL/GenBank/DDBJ whole genome shotgun (WGS) entry which is preliminary data.</text>
</comment>
<dbReference type="CDD" id="cd16914">
    <property type="entry name" value="EcfT"/>
    <property type="match status" value="1"/>
</dbReference>
<dbReference type="InterPro" id="IPR003339">
    <property type="entry name" value="ABC/ECF_trnsptr_transmembrane"/>
</dbReference>
<evidence type="ECO:0000256" key="3">
    <source>
        <dbReference type="ARBA" id="ARBA00022989"/>
    </source>
</evidence>
<evidence type="ECO:0000256" key="1">
    <source>
        <dbReference type="ARBA" id="ARBA00004141"/>
    </source>
</evidence>
<protein>
    <submittedName>
        <fullName evidence="6">Energy-coupling factor transporter transmembrane protein EcfT</fullName>
    </submittedName>
</protein>
<evidence type="ECO:0000256" key="2">
    <source>
        <dbReference type="ARBA" id="ARBA00022692"/>
    </source>
</evidence>
<sequence length="294" mass="33903">MRAFDSYHPIVIFTYFCSTILFSMFFMHPIFLSISLASSILYLGFLKGFHNMKRTILISIPLFLIIAISNPIFSHRGVTPLFYINYNPITLESVIYGLSMAGMIVTVIFWFSCYNEVMTSDKFISLFGKISPSIALIISMTINTVPRMKRQIELITNSQKTLGMYVHSGSIIKRAKSSIRILSILITWALENAIDTADSMNARGYGLRGRTSHSLFKFKRNDFFLFSFIILLSALCVYGEMANYISFSYYPYISKINLSYFSFILYFSYLLLMTLPLVIEFKETIRWRLSISKI</sequence>